<accession>A0A396HUH0</accession>
<name>A0A396HUH0_MEDTR</name>
<dbReference type="EMBL" id="PSQE01000005">
    <property type="protein sequence ID" value="RHN56992.1"/>
    <property type="molecule type" value="Genomic_DNA"/>
</dbReference>
<evidence type="ECO:0000313" key="1">
    <source>
        <dbReference type="EMBL" id="RHN56992.1"/>
    </source>
</evidence>
<comment type="caution">
    <text evidence="1">The sequence shown here is derived from an EMBL/GenBank/DDBJ whole genome shotgun (WGS) entry which is preliminary data.</text>
</comment>
<reference evidence="1" key="1">
    <citation type="journal article" date="2018" name="Nat. Plants">
        <title>Whole-genome landscape of Medicago truncatula symbiotic genes.</title>
        <authorList>
            <person name="Pecrix Y."/>
            <person name="Gamas P."/>
            <person name="Carrere S."/>
        </authorList>
    </citation>
    <scope>NUCLEOTIDE SEQUENCE</scope>
    <source>
        <tissue evidence="1">Leaves</tissue>
    </source>
</reference>
<sequence length="56" mass="6332">MSLYIVNIHLGTAVLKQDGLFSICLDLDEVFSLLFSMVSLNNLNTLNFDQVLWLSL</sequence>
<protein>
    <submittedName>
        <fullName evidence="1">Uncharacterized protein</fullName>
    </submittedName>
</protein>
<dbReference type="Proteomes" id="UP000265566">
    <property type="component" value="Chromosome 5"/>
</dbReference>
<dbReference type="AlphaFoldDB" id="A0A396HUH0"/>
<gene>
    <name evidence="1" type="ORF">MtrunA17_Chr5g0435491</name>
</gene>
<dbReference type="Gramene" id="rna32467">
    <property type="protein sequence ID" value="RHN56992.1"/>
    <property type="gene ID" value="gene32467"/>
</dbReference>
<proteinExistence type="predicted"/>
<organism evidence="1">
    <name type="scientific">Medicago truncatula</name>
    <name type="common">Barrel medic</name>
    <name type="synonym">Medicago tribuloides</name>
    <dbReference type="NCBI Taxonomy" id="3880"/>
    <lineage>
        <taxon>Eukaryota</taxon>
        <taxon>Viridiplantae</taxon>
        <taxon>Streptophyta</taxon>
        <taxon>Embryophyta</taxon>
        <taxon>Tracheophyta</taxon>
        <taxon>Spermatophyta</taxon>
        <taxon>Magnoliopsida</taxon>
        <taxon>eudicotyledons</taxon>
        <taxon>Gunneridae</taxon>
        <taxon>Pentapetalae</taxon>
        <taxon>rosids</taxon>
        <taxon>fabids</taxon>
        <taxon>Fabales</taxon>
        <taxon>Fabaceae</taxon>
        <taxon>Papilionoideae</taxon>
        <taxon>50 kb inversion clade</taxon>
        <taxon>NPAAA clade</taxon>
        <taxon>Hologalegina</taxon>
        <taxon>IRL clade</taxon>
        <taxon>Trifolieae</taxon>
        <taxon>Medicago</taxon>
    </lineage>
</organism>